<dbReference type="PANTHER" id="PTHR13050:SF7">
    <property type="entry name" value="VESICLE TRANSPORT PROTEIN USE1"/>
    <property type="match status" value="1"/>
</dbReference>
<keyword evidence="3" id="KW-0813">Transport</keyword>
<sequence>MSLTDVPMSAHARQHFQQYLSQLSTTRSDAGSSKTAPSDLDELLRQATLLNRRTDELHARLAEHEFAGTDDPQLFWTTVSLLSNLRDLSAQLGRANSDRRAADALARTRQNVAIAESMLSVLSVSGTTQASGPFTAPLQPISAVEPAGKLTSNAQRTDYEGWKQQALAGIEDDASTTSSLEDEESDAESVLTDPEIHAAAPSEPAVALGGIRKDDDDDDDDLSEYDRGLKSRGEASAAATTATTGTTGTAGAPEASETILQSDRATHEALSSELLRMASVLKTNSLAFADALERDRVLLEKAGTDLGQNLDLMTRTRGRLGVYSKKARSMGWFTLSAILIVMVSWMLMFLLIRLT</sequence>
<keyword evidence="8" id="KW-1133">Transmembrane helix</keyword>
<evidence type="ECO:0000256" key="5">
    <source>
        <dbReference type="ARBA" id="ARBA00022824"/>
    </source>
</evidence>
<dbReference type="CDD" id="cd15860">
    <property type="entry name" value="SNARE_USE1"/>
    <property type="match status" value="1"/>
</dbReference>
<gene>
    <name evidence="10" type="ORF">PAN0_018c5624</name>
</gene>
<keyword evidence="7" id="KW-0653">Protein transport</keyword>
<accession>A0A081CL51</accession>
<dbReference type="Proteomes" id="UP000053758">
    <property type="component" value="Unassembled WGS sequence"/>
</dbReference>
<dbReference type="GO" id="GO:0031201">
    <property type="term" value="C:SNARE complex"/>
    <property type="evidence" value="ECO:0007669"/>
    <property type="project" value="TreeGrafter"/>
</dbReference>
<evidence type="ECO:0000313" key="10">
    <source>
        <dbReference type="EMBL" id="GAK67397.1"/>
    </source>
</evidence>
<keyword evidence="6" id="KW-0931">ER-Golgi transport</keyword>
<evidence type="ECO:0000313" key="11">
    <source>
        <dbReference type="Proteomes" id="UP000053758"/>
    </source>
</evidence>
<evidence type="ECO:0000256" key="9">
    <source>
        <dbReference type="ARBA" id="ARBA00023136"/>
    </source>
</evidence>
<evidence type="ECO:0000256" key="6">
    <source>
        <dbReference type="ARBA" id="ARBA00022892"/>
    </source>
</evidence>
<keyword evidence="4" id="KW-0812">Transmembrane</keyword>
<dbReference type="HOGENOM" id="CLU_066931_0_0_1"/>
<reference evidence="11" key="1">
    <citation type="journal article" date="2014" name="Genome Announc.">
        <title>Draft Genome Sequence of the Yeast Pseudozyma antarctica Type Strain JCM10317, a Producer of the Glycolipid Biosurfactants, Mannosylerythritol Lipids.</title>
        <authorList>
            <person name="Saika A."/>
            <person name="Koike H."/>
            <person name="Hori T."/>
            <person name="Fukuoka T."/>
            <person name="Sato S."/>
            <person name="Habe H."/>
            <person name="Kitamoto D."/>
            <person name="Morita T."/>
        </authorList>
    </citation>
    <scope>NUCLEOTIDE SEQUENCE [LARGE SCALE GENOMIC DNA]</scope>
    <source>
        <strain evidence="11">JCM 10317</strain>
    </source>
</reference>
<evidence type="ECO:0000256" key="7">
    <source>
        <dbReference type="ARBA" id="ARBA00022927"/>
    </source>
</evidence>
<dbReference type="EMBL" id="DF830085">
    <property type="protein sequence ID" value="GAK67397.1"/>
    <property type="molecule type" value="Genomic_DNA"/>
</dbReference>
<evidence type="ECO:0000256" key="8">
    <source>
        <dbReference type="ARBA" id="ARBA00022989"/>
    </source>
</evidence>
<dbReference type="OrthoDB" id="4506189at2759"/>
<protein>
    <submittedName>
        <fullName evidence="10">Uncharacterized protein</fullName>
    </submittedName>
</protein>
<dbReference type="PANTHER" id="PTHR13050">
    <property type="entry name" value="USE1-LIKE PROTEIN"/>
    <property type="match status" value="1"/>
</dbReference>
<keyword evidence="5" id="KW-0256">Endoplasmic reticulum</keyword>
<dbReference type="GeneID" id="26306415"/>
<dbReference type="RefSeq" id="XP_014654339.1">
    <property type="nucleotide sequence ID" value="XM_014798853.1"/>
</dbReference>
<name>A0A081CL51_PSEA2</name>
<dbReference type="InterPro" id="IPR019150">
    <property type="entry name" value="Vesicle_transport_protein_Use1"/>
</dbReference>
<comment type="subcellular location">
    <subcellularLocation>
        <location evidence="1">Endoplasmic reticulum membrane</location>
        <topology evidence="1">Single-pass type IV membrane protein</topology>
    </subcellularLocation>
</comment>
<evidence type="ECO:0000256" key="2">
    <source>
        <dbReference type="ARBA" id="ARBA00007891"/>
    </source>
</evidence>
<keyword evidence="9" id="KW-0472">Membrane</keyword>
<comment type="similarity">
    <text evidence="2">Belongs to the USE1 family.</text>
</comment>
<evidence type="ECO:0000256" key="3">
    <source>
        <dbReference type="ARBA" id="ARBA00022448"/>
    </source>
</evidence>
<dbReference type="GO" id="GO:0006890">
    <property type="term" value="P:retrograde vesicle-mediated transport, Golgi to endoplasmic reticulum"/>
    <property type="evidence" value="ECO:0007669"/>
    <property type="project" value="TreeGrafter"/>
</dbReference>
<organism evidence="10 11">
    <name type="scientific">Pseudozyma antarctica</name>
    <name type="common">Yeast</name>
    <name type="synonym">Candida antarctica</name>
    <dbReference type="NCBI Taxonomy" id="84753"/>
    <lineage>
        <taxon>Eukaryota</taxon>
        <taxon>Fungi</taxon>
        <taxon>Dikarya</taxon>
        <taxon>Basidiomycota</taxon>
        <taxon>Ustilaginomycotina</taxon>
        <taxon>Ustilaginomycetes</taxon>
        <taxon>Ustilaginales</taxon>
        <taxon>Ustilaginaceae</taxon>
        <taxon>Moesziomyces</taxon>
    </lineage>
</organism>
<proteinExistence type="inferred from homology"/>
<dbReference type="Pfam" id="PF09753">
    <property type="entry name" value="Use1"/>
    <property type="match status" value="1"/>
</dbReference>
<dbReference type="GO" id="GO:0005789">
    <property type="term" value="C:endoplasmic reticulum membrane"/>
    <property type="evidence" value="ECO:0007669"/>
    <property type="project" value="UniProtKB-SubCell"/>
</dbReference>
<dbReference type="GO" id="GO:0015031">
    <property type="term" value="P:protein transport"/>
    <property type="evidence" value="ECO:0007669"/>
    <property type="project" value="UniProtKB-KW"/>
</dbReference>
<dbReference type="GO" id="GO:0005484">
    <property type="term" value="F:SNAP receptor activity"/>
    <property type="evidence" value="ECO:0007669"/>
    <property type="project" value="TreeGrafter"/>
</dbReference>
<keyword evidence="11" id="KW-1185">Reference proteome</keyword>
<evidence type="ECO:0000256" key="4">
    <source>
        <dbReference type="ARBA" id="ARBA00022692"/>
    </source>
</evidence>
<dbReference type="AlphaFoldDB" id="A0A081CL51"/>
<evidence type="ECO:0000256" key="1">
    <source>
        <dbReference type="ARBA" id="ARBA00004163"/>
    </source>
</evidence>